<gene>
    <name evidence="15" type="ordered locus">Aasi_1309</name>
</gene>
<keyword evidence="2" id="KW-0479">Metal-binding</keyword>
<evidence type="ECO:0000256" key="1">
    <source>
        <dbReference type="ARBA" id="ARBA00005446"/>
    </source>
</evidence>
<evidence type="ECO:0000256" key="9">
    <source>
        <dbReference type="ARBA" id="ARBA00034617"/>
    </source>
</evidence>
<dbReference type="Pfam" id="PF00270">
    <property type="entry name" value="DEAD"/>
    <property type="match status" value="1"/>
</dbReference>
<dbReference type="GO" id="GO:0003677">
    <property type="term" value="F:DNA binding"/>
    <property type="evidence" value="ECO:0007669"/>
    <property type="project" value="UniProtKB-KW"/>
</dbReference>
<feature type="domain" description="Helicase ATP-binding" evidence="13">
    <location>
        <begin position="25"/>
        <end position="193"/>
    </location>
</feature>
<dbReference type="Pfam" id="PF00271">
    <property type="entry name" value="Helicase_C"/>
    <property type="match status" value="1"/>
</dbReference>
<dbReference type="Pfam" id="PF16124">
    <property type="entry name" value="RecQ_Zn_bind"/>
    <property type="match status" value="1"/>
</dbReference>
<dbReference type="Gene3D" id="1.10.10.10">
    <property type="entry name" value="Winged helix-like DNA-binding domain superfamily/Winged helix DNA-binding domain"/>
    <property type="match status" value="1"/>
</dbReference>
<dbReference type="SMART" id="SM00490">
    <property type="entry name" value="HELICc"/>
    <property type="match status" value="1"/>
</dbReference>
<dbReference type="GO" id="GO:0006310">
    <property type="term" value="P:DNA recombination"/>
    <property type="evidence" value="ECO:0007669"/>
    <property type="project" value="InterPro"/>
</dbReference>
<feature type="domain" description="Helicase C-terminal" evidence="14">
    <location>
        <begin position="217"/>
        <end position="363"/>
    </location>
</feature>
<evidence type="ECO:0000259" key="14">
    <source>
        <dbReference type="PROSITE" id="PS51194"/>
    </source>
</evidence>
<dbReference type="PROSITE" id="PS51194">
    <property type="entry name" value="HELICASE_CTER"/>
    <property type="match status" value="1"/>
</dbReference>
<dbReference type="SUPFAM" id="SSF52540">
    <property type="entry name" value="P-loop containing nucleoside triphosphate hydrolases"/>
    <property type="match status" value="1"/>
</dbReference>
<evidence type="ECO:0000256" key="2">
    <source>
        <dbReference type="ARBA" id="ARBA00022723"/>
    </source>
</evidence>
<sequence length="637" mass="73029">MEDVHYILKKYWGYNRFRSLQLEIIQATLSKKDVLALLPTGGGKSICFQIPALAKPGICLVVTPLISLMKDQVEQLKKRNISAAAIFTGMSYAEIDLILDNCIYGHTKFLYISPERLKTELFITRVQKMHVNLLAIDEAHCISQWGYDFRPSYLEIAELRPLLPNVNIIALTATATRAVKQDIQDKLAFKNPVVFQKSFNRDNLAYLVKRTDDKDGALLRLLNRIKGTAIIYVNTRKKTKLISQFLAKNNINTTFYHGGLDNTERTQRQDAWIKGKVRVMVATNAFGMGIDKPDVRLVVHLDLPTTLEAYYQEAGRAGRDEQKSYAIILYDEQDILELKENIEKEHPSIEQLKKVYQQLANYYQLAVGSHDNTAHDFDWEDFANTCRIQPQEAYQAIKKLESEGLIRLNEAFFQPAKLHIAVNHHDLYAFQVAHAIYDAIMKSILRLYGGELFSEFCTISEAKIAQHMQTNPATVTQQLHKLHQLGVVNYVPQTDKPQITFLQPRYAAANIPLDTKSLQHKSNLAKQKADAVIHYITHQNRCRAQILLEYFDEIFYEPCKMCDICLSKPSLQHTTNDYCIARNLILKHVHTDTPYHLQELINSVDLPEETVIATIRQMLDHGELVYDLANRILRAND</sequence>
<dbReference type="GO" id="GO:0043590">
    <property type="term" value="C:bacterial nucleoid"/>
    <property type="evidence" value="ECO:0007669"/>
    <property type="project" value="TreeGrafter"/>
</dbReference>
<dbReference type="CDD" id="cd17920">
    <property type="entry name" value="DEXHc_RecQ"/>
    <property type="match status" value="1"/>
</dbReference>
<proteinExistence type="inferred from homology"/>
<name>B3ETR8_AMOA5</name>
<dbReference type="GO" id="GO:0006281">
    <property type="term" value="P:DNA repair"/>
    <property type="evidence" value="ECO:0007669"/>
    <property type="project" value="TreeGrafter"/>
</dbReference>
<dbReference type="STRING" id="452471.Aasi_1309"/>
<dbReference type="NCBIfam" id="TIGR00614">
    <property type="entry name" value="recQ_fam"/>
    <property type="match status" value="1"/>
</dbReference>
<dbReference type="KEGG" id="aas:Aasi_1309"/>
<dbReference type="FunFam" id="3.40.50.300:FF:001389">
    <property type="entry name" value="ATP-dependent DNA helicase RecQ"/>
    <property type="match status" value="1"/>
</dbReference>
<dbReference type="GO" id="GO:0046872">
    <property type="term" value="F:metal ion binding"/>
    <property type="evidence" value="ECO:0007669"/>
    <property type="project" value="UniProtKB-KW"/>
</dbReference>
<dbReference type="PANTHER" id="PTHR13710:SF105">
    <property type="entry name" value="ATP-DEPENDENT DNA HELICASE Q1"/>
    <property type="match status" value="1"/>
</dbReference>
<protein>
    <recommendedName>
        <fullName evidence="11">ATP-dependent DNA helicase RecQ</fullName>
        <ecNumber evidence="10">5.6.2.4</ecNumber>
    </recommendedName>
    <alternativeName>
        <fullName evidence="12">DNA 3'-5' helicase RecQ</fullName>
    </alternativeName>
</protein>
<dbReference type="InterPro" id="IPR011545">
    <property type="entry name" value="DEAD/DEAH_box_helicase_dom"/>
</dbReference>
<keyword evidence="3" id="KW-0547">Nucleotide-binding</keyword>
<comment type="similarity">
    <text evidence="1">Belongs to the helicase family. RecQ subfamily.</text>
</comment>
<keyword evidence="4" id="KW-0378">Hydrolase</keyword>
<keyword evidence="8" id="KW-0413">Isomerase</keyword>
<dbReference type="Proteomes" id="UP000001227">
    <property type="component" value="Chromosome"/>
</dbReference>
<evidence type="ECO:0000256" key="3">
    <source>
        <dbReference type="ARBA" id="ARBA00022741"/>
    </source>
</evidence>
<evidence type="ECO:0000256" key="5">
    <source>
        <dbReference type="ARBA" id="ARBA00022806"/>
    </source>
</evidence>
<dbReference type="InterPro" id="IPR004589">
    <property type="entry name" value="DNA_helicase_ATP-dep_RecQ"/>
</dbReference>
<dbReference type="AlphaFoldDB" id="B3ETR8"/>
<dbReference type="PROSITE" id="PS51192">
    <property type="entry name" value="HELICASE_ATP_BIND_1"/>
    <property type="match status" value="1"/>
</dbReference>
<dbReference type="InterPro" id="IPR027417">
    <property type="entry name" value="P-loop_NTPase"/>
</dbReference>
<dbReference type="EC" id="5.6.2.4" evidence="10"/>
<dbReference type="OrthoDB" id="9763310at2"/>
<keyword evidence="16" id="KW-1185">Reference proteome</keyword>
<keyword evidence="5" id="KW-0347">Helicase</keyword>
<keyword evidence="6" id="KW-0067">ATP-binding</keyword>
<dbReference type="InterPro" id="IPR001650">
    <property type="entry name" value="Helicase_C-like"/>
</dbReference>
<dbReference type="InterPro" id="IPR032284">
    <property type="entry name" value="RecQ_Zn-bd"/>
</dbReference>
<evidence type="ECO:0000313" key="16">
    <source>
        <dbReference type="Proteomes" id="UP000001227"/>
    </source>
</evidence>
<evidence type="ECO:0000256" key="4">
    <source>
        <dbReference type="ARBA" id="ARBA00022801"/>
    </source>
</evidence>
<comment type="catalytic activity">
    <reaction evidence="9">
        <text>Couples ATP hydrolysis with the unwinding of duplex DNA by translocating in the 3'-5' direction.</text>
        <dbReference type="EC" id="5.6.2.4"/>
    </reaction>
</comment>
<dbReference type="GO" id="GO:0005737">
    <property type="term" value="C:cytoplasm"/>
    <property type="evidence" value="ECO:0007669"/>
    <property type="project" value="TreeGrafter"/>
</dbReference>
<organism evidence="15 16">
    <name type="scientific">Amoebophilus asiaticus (strain 5a2)</name>
    <dbReference type="NCBI Taxonomy" id="452471"/>
    <lineage>
        <taxon>Bacteria</taxon>
        <taxon>Pseudomonadati</taxon>
        <taxon>Bacteroidota</taxon>
        <taxon>Cytophagia</taxon>
        <taxon>Cytophagales</taxon>
        <taxon>Amoebophilaceae</taxon>
        <taxon>Candidatus Amoebophilus</taxon>
    </lineage>
</organism>
<dbReference type="HOGENOM" id="CLU_001103_9_7_10"/>
<keyword evidence="7" id="KW-0238">DNA-binding</keyword>
<dbReference type="GO" id="GO:0009378">
    <property type="term" value="F:four-way junction helicase activity"/>
    <property type="evidence" value="ECO:0007669"/>
    <property type="project" value="TreeGrafter"/>
</dbReference>
<evidence type="ECO:0000259" key="13">
    <source>
        <dbReference type="PROSITE" id="PS51192"/>
    </source>
</evidence>
<dbReference type="InterPro" id="IPR014001">
    <property type="entry name" value="Helicase_ATP-bd"/>
</dbReference>
<evidence type="ECO:0000256" key="12">
    <source>
        <dbReference type="ARBA" id="ARBA00044550"/>
    </source>
</evidence>
<evidence type="ECO:0000313" key="15">
    <source>
        <dbReference type="EMBL" id="ACE06620.1"/>
    </source>
</evidence>
<dbReference type="InterPro" id="IPR036388">
    <property type="entry name" value="WH-like_DNA-bd_sf"/>
</dbReference>
<dbReference type="Gene3D" id="3.40.50.300">
    <property type="entry name" value="P-loop containing nucleotide triphosphate hydrolases"/>
    <property type="match status" value="2"/>
</dbReference>
<accession>B3ETR8</accession>
<evidence type="ECO:0000256" key="6">
    <source>
        <dbReference type="ARBA" id="ARBA00022840"/>
    </source>
</evidence>
<dbReference type="GO" id="GO:0005524">
    <property type="term" value="F:ATP binding"/>
    <property type="evidence" value="ECO:0007669"/>
    <property type="project" value="UniProtKB-KW"/>
</dbReference>
<dbReference type="RefSeq" id="WP_012473366.1">
    <property type="nucleotide sequence ID" value="NC_010830.1"/>
</dbReference>
<dbReference type="GO" id="GO:0043138">
    <property type="term" value="F:3'-5' DNA helicase activity"/>
    <property type="evidence" value="ECO:0007669"/>
    <property type="project" value="UniProtKB-EC"/>
</dbReference>
<dbReference type="SMART" id="SM00487">
    <property type="entry name" value="DEXDc"/>
    <property type="match status" value="1"/>
</dbReference>
<evidence type="ECO:0000256" key="7">
    <source>
        <dbReference type="ARBA" id="ARBA00023125"/>
    </source>
</evidence>
<dbReference type="GO" id="GO:0016787">
    <property type="term" value="F:hydrolase activity"/>
    <property type="evidence" value="ECO:0007669"/>
    <property type="project" value="UniProtKB-KW"/>
</dbReference>
<dbReference type="PANTHER" id="PTHR13710">
    <property type="entry name" value="DNA HELICASE RECQ FAMILY MEMBER"/>
    <property type="match status" value="1"/>
</dbReference>
<reference evidence="15 16" key="1">
    <citation type="journal article" date="2010" name="J. Bacteriol.">
        <title>The genome of the amoeba symbiont 'Candidatus Amoebophilus asiaticus' reveals common mechanisms for host cell interaction among amoeba-associated bacteria.</title>
        <authorList>
            <person name="Schmitz-Esser S."/>
            <person name="Tischler P."/>
            <person name="Arnold R."/>
            <person name="Montanaro J."/>
            <person name="Wagner M."/>
            <person name="Rattei T."/>
            <person name="Horn M."/>
        </authorList>
    </citation>
    <scope>NUCLEOTIDE SEQUENCE [LARGE SCALE GENOMIC DNA]</scope>
    <source>
        <strain evidence="15 16">5a2</strain>
    </source>
</reference>
<dbReference type="EMBL" id="CP001102">
    <property type="protein sequence ID" value="ACE06620.1"/>
    <property type="molecule type" value="Genomic_DNA"/>
</dbReference>
<evidence type="ECO:0000256" key="8">
    <source>
        <dbReference type="ARBA" id="ARBA00023235"/>
    </source>
</evidence>
<dbReference type="GO" id="GO:0030894">
    <property type="term" value="C:replisome"/>
    <property type="evidence" value="ECO:0007669"/>
    <property type="project" value="TreeGrafter"/>
</dbReference>
<dbReference type="eggNOG" id="COG0514">
    <property type="taxonomic scope" value="Bacteria"/>
</dbReference>
<evidence type="ECO:0000256" key="11">
    <source>
        <dbReference type="ARBA" id="ARBA00044535"/>
    </source>
</evidence>
<evidence type="ECO:0000256" key="10">
    <source>
        <dbReference type="ARBA" id="ARBA00034808"/>
    </source>
</evidence>